<dbReference type="Pfam" id="PF00665">
    <property type="entry name" value="rve"/>
    <property type="match status" value="1"/>
</dbReference>
<dbReference type="InterPro" id="IPR048020">
    <property type="entry name" value="Transpos_IS3"/>
</dbReference>
<evidence type="ECO:0000256" key="1">
    <source>
        <dbReference type="SAM" id="Phobius"/>
    </source>
</evidence>
<gene>
    <name evidence="3" type="ORF">SDC9_194247</name>
</gene>
<name>A0A645I6Y2_9ZZZZ</name>
<evidence type="ECO:0000313" key="3">
    <source>
        <dbReference type="EMBL" id="MPN46656.1"/>
    </source>
</evidence>
<evidence type="ECO:0000259" key="2">
    <source>
        <dbReference type="PROSITE" id="PS50994"/>
    </source>
</evidence>
<dbReference type="GO" id="GO:0015074">
    <property type="term" value="P:DNA integration"/>
    <property type="evidence" value="ECO:0007669"/>
    <property type="project" value="InterPro"/>
</dbReference>
<dbReference type="AlphaFoldDB" id="A0A645I6Y2"/>
<dbReference type="InterPro" id="IPR001584">
    <property type="entry name" value="Integrase_cat-core"/>
</dbReference>
<keyword evidence="1" id="KW-0812">Transmembrane</keyword>
<sequence length="172" mass="20432">MKNIVVRYPNQVWISDLTYIKLPGLGYVYLVAIMDLYSRKVLSWKVSNSMDSVFCEQALKEAIARFGMPALFNTDQGSQFTSNSFTQILQDHGIRISMDGRGRWRDNVHIERLWRTVKYEDIYLQGYEHLRALKRGLASYFDFYNRYRFHQNLDYETPDQRYRSFQAKDLAA</sequence>
<keyword evidence="1" id="KW-0472">Membrane</keyword>
<feature type="transmembrane region" description="Helical" evidence="1">
    <location>
        <begin position="20"/>
        <end position="37"/>
    </location>
</feature>
<dbReference type="NCBIfam" id="NF033516">
    <property type="entry name" value="transpos_IS3"/>
    <property type="match status" value="1"/>
</dbReference>
<dbReference type="InterPro" id="IPR050900">
    <property type="entry name" value="Transposase_IS3/IS150/IS904"/>
</dbReference>
<reference evidence="3" key="1">
    <citation type="submission" date="2019-08" db="EMBL/GenBank/DDBJ databases">
        <authorList>
            <person name="Kucharzyk K."/>
            <person name="Murdoch R.W."/>
            <person name="Higgins S."/>
            <person name="Loffler F."/>
        </authorList>
    </citation>
    <scope>NUCLEOTIDE SEQUENCE</scope>
</reference>
<dbReference type="PANTHER" id="PTHR46889">
    <property type="entry name" value="TRANSPOSASE INSF FOR INSERTION SEQUENCE IS3B-RELATED"/>
    <property type="match status" value="1"/>
</dbReference>
<dbReference type="InterPro" id="IPR036397">
    <property type="entry name" value="RNaseH_sf"/>
</dbReference>
<dbReference type="PROSITE" id="PS50994">
    <property type="entry name" value="INTEGRASE"/>
    <property type="match status" value="1"/>
</dbReference>
<dbReference type="SUPFAM" id="SSF53098">
    <property type="entry name" value="Ribonuclease H-like"/>
    <property type="match status" value="1"/>
</dbReference>
<protein>
    <submittedName>
        <fullName evidence="3">IS3 family transposase ISAfe17</fullName>
    </submittedName>
</protein>
<dbReference type="PANTHER" id="PTHR46889:SF4">
    <property type="entry name" value="TRANSPOSASE INSO FOR INSERTION SEQUENCE ELEMENT IS911B-RELATED"/>
    <property type="match status" value="1"/>
</dbReference>
<keyword evidence="1" id="KW-1133">Transmembrane helix</keyword>
<organism evidence="3">
    <name type="scientific">bioreactor metagenome</name>
    <dbReference type="NCBI Taxonomy" id="1076179"/>
    <lineage>
        <taxon>unclassified sequences</taxon>
        <taxon>metagenomes</taxon>
        <taxon>ecological metagenomes</taxon>
    </lineage>
</organism>
<comment type="caution">
    <text evidence="3">The sequence shown here is derived from an EMBL/GenBank/DDBJ whole genome shotgun (WGS) entry which is preliminary data.</text>
</comment>
<accession>A0A645I6Y2</accession>
<proteinExistence type="predicted"/>
<dbReference type="Gene3D" id="3.30.420.10">
    <property type="entry name" value="Ribonuclease H-like superfamily/Ribonuclease H"/>
    <property type="match status" value="1"/>
</dbReference>
<dbReference type="EMBL" id="VSSQ01107508">
    <property type="protein sequence ID" value="MPN46656.1"/>
    <property type="molecule type" value="Genomic_DNA"/>
</dbReference>
<dbReference type="GO" id="GO:0003676">
    <property type="term" value="F:nucleic acid binding"/>
    <property type="evidence" value="ECO:0007669"/>
    <property type="project" value="InterPro"/>
</dbReference>
<dbReference type="InterPro" id="IPR012337">
    <property type="entry name" value="RNaseH-like_sf"/>
</dbReference>
<feature type="domain" description="Integrase catalytic" evidence="2">
    <location>
        <begin position="5"/>
        <end position="166"/>
    </location>
</feature>